<accession>A0ABV2QCB1</accession>
<proteinExistence type="predicted"/>
<protein>
    <submittedName>
        <fullName evidence="1">Metal-dependent enzyme (Double-stranded beta helix superfamily)</fullName>
    </submittedName>
</protein>
<evidence type="ECO:0000313" key="1">
    <source>
        <dbReference type="EMBL" id="MET4578203.1"/>
    </source>
</evidence>
<keyword evidence="2" id="KW-1185">Reference proteome</keyword>
<organism evidence="1 2">
    <name type="scientific">Ottowia thiooxydans</name>
    <dbReference type="NCBI Taxonomy" id="219182"/>
    <lineage>
        <taxon>Bacteria</taxon>
        <taxon>Pseudomonadati</taxon>
        <taxon>Pseudomonadota</taxon>
        <taxon>Betaproteobacteria</taxon>
        <taxon>Burkholderiales</taxon>
        <taxon>Comamonadaceae</taxon>
        <taxon>Ottowia</taxon>
    </lineage>
</organism>
<comment type="caution">
    <text evidence="1">The sequence shown here is derived from an EMBL/GenBank/DDBJ whole genome shotgun (WGS) entry which is preliminary data.</text>
</comment>
<dbReference type="SUPFAM" id="SSF51182">
    <property type="entry name" value="RmlC-like cupins"/>
    <property type="match status" value="1"/>
</dbReference>
<dbReference type="Proteomes" id="UP001549320">
    <property type="component" value="Unassembled WGS sequence"/>
</dbReference>
<name>A0ABV2QCB1_9BURK</name>
<sequence>MSIDPSRRLIEARAALVDDTMARIRSLVTNRPLTRPLLAEVAALLQTLADQQQYFTAEDFPVAQAGGKGIARYLLASQPDDTFALYLNSINPGMSSPPHDHTTWAVIVALEGQELNCLYERVDDASEPERAELVKRGEFMVERGRSIQFLPDDIHSIHIQGDQPTRHFHLYGRALEVLDDRVGYNLETGAVVKYNRNFLDKPLFMPR</sequence>
<dbReference type="Gene3D" id="2.60.120.10">
    <property type="entry name" value="Jelly Rolls"/>
    <property type="match status" value="1"/>
</dbReference>
<gene>
    <name evidence="1" type="ORF">ABIE13_003319</name>
</gene>
<dbReference type="CDD" id="cd10548">
    <property type="entry name" value="cupin_CDO"/>
    <property type="match status" value="1"/>
</dbReference>
<evidence type="ECO:0000313" key="2">
    <source>
        <dbReference type="Proteomes" id="UP001549320"/>
    </source>
</evidence>
<dbReference type="InterPro" id="IPR014710">
    <property type="entry name" value="RmlC-like_jellyroll"/>
</dbReference>
<dbReference type="RefSeq" id="WP_354445240.1">
    <property type="nucleotide sequence ID" value="NZ_JBEPSH010000006.1"/>
</dbReference>
<reference evidence="1 2" key="1">
    <citation type="submission" date="2024-06" db="EMBL/GenBank/DDBJ databases">
        <title>Sorghum-associated microbial communities from plants grown in Nebraska, USA.</title>
        <authorList>
            <person name="Schachtman D."/>
        </authorList>
    </citation>
    <scope>NUCLEOTIDE SEQUENCE [LARGE SCALE GENOMIC DNA]</scope>
    <source>
        <strain evidence="1 2">2709</strain>
    </source>
</reference>
<dbReference type="EMBL" id="JBEPSH010000006">
    <property type="protein sequence ID" value="MET4578203.1"/>
    <property type="molecule type" value="Genomic_DNA"/>
</dbReference>
<dbReference type="InterPro" id="IPR011051">
    <property type="entry name" value="RmlC_Cupin_sf"/>
</dbReference>